<sequence>MSFNSDKIVARLPGSTLDPQIQVILFDHTSTSNSSTPTSCTPIQPTKRSNSLTRQNKPSTITISSEKQMDRAEDENSIETSKKWKLASGRHVEDVMAEKVPLLEYEHPCEFVILGLEDSNWKHSFSDEERDEIRLSIGEFSLPELPVHMQEFVESMTKASNLEDIFNDVDSKRVKTRSEPQLYWLKSSILSAINLLLSGYLPIKKQKERDIVNRVWHFVTTVFDSSTLQLHAEAMSKVVQQHRNKKRKIALDSRAVKQYVGLIPDMAVSYEKMEFGFWSSCRR</sequence>
<dbReference type="Proteomes" id="UP000469890">
    <property type="component" value="Unassembled WGS sequence"/>
</dbReference>
<evidence type="ECO:0000313" key="3">
    <source>
        <dbReference type="Proteomes" id="UP000469890"/>
    </source>
</evidence>
<feature type="region of interest" description="Disordered" evidence="1">
    <location>
        <begin position="28"/>
        <end position="80"/>
    </location>
</feature>
<comment type="caution">
    <text evidence="2">The sequence shown here is derived from an EMBL/GenBank/DDBJ whole genome shotgun (WGS) entry which is preliminary data.</text>
</comment>
<accession>A0A8H4B7S3</accession>
<organism evidence="2 3">
    <name type="scientific">Mucor circinelloides f. lusitanicus</name>
    <name type="common">Mucor racemosus var. lusitanicus</name>
    <dbReference type="NCBI Taxonomy" id="29924"/>
    <lineage>
        <taxon>Eukaryota</taxon>
        <taxon>Fungi</taxon>
        <taxon>Fungi incertae sedis</taxon>
        <taxon>Mucoromycota</taxon>
        <taxon>Mucoromycotina</taxon>
        <taxon>Mucoromycetes</taxon>
        <taxon>Mucorales</taxon>
        <taxon>Mucorineae</taxon>
        <taxon>Mucoraceae</taxon>
        <taxon>Mucor</taxon>
    </lineage>
</organism>
<dbReference type="AlphaFoldDB" id="A0A8H4B7S3"/>
<dbReference type="EMBL" id="JAAECE010000010">
    <property type="protein sequence ID" value="KAF1797220.1"/>
    <property type="molecule type" value="Genomic_DNA"/>
</dbReference>
<protein>
    <submittedName>
        <fullName evidence="2">Uncharacterized protein</fullName>
    </submittedName>
</protein>
<proteinExistence type="predicted"/>
<feature type="compositionally biased region" description="Polar residues" evidence="1">
    <location>
        <begin position="42"/>
        <end position="66"/>
    </location>
</feature>
<feature type="compositionally biased region" description="Low complexity" evidence="1">
    <location>
        <begin position="29"/>
        <end position="41"/>
    </location>
</feature>
<gene>
    <name evidence="2" type="ORF">FB192DRAFT_1462848</name>
</gene>
<reference evidence="2 3" key="1">
    <citation type="submission" date="2019-09" db="EMBL/GenBank/DDBJ databases">
        <authorList>
            <consortium name="DOE Joint Genome Institute"/>
            <person name="Mondo S.J."/>
            <person name="Navarro-Mendoza M.I."/>
            <person name="Perez-Arques C."/>
            <person name="Panchal S."/>
            <person name="Nicolas F.E."/>
            <person name="Ganguly P."/>
            <person name="Pangilinan J."/>
            <person name="Grigoriev I."/>
            <person name="Heitman J."/>
            <person name="Sanya K."/>
            <person name="Garre V."/>
        </authorList>
    </citation>
    <scope>NUCLEOTIDE SEQUENCE [LARGE SCALE GENOMIC DNA]</scope>
    <source>
        <strain evidence="2 3">MU402</strain>
    </source>
</reference>
<name>A0A8H4B7S3_MUCCL</name>
<evidence type="ECO:0000256" key="1">
    <source>
        <dbReference type="SAM" id="MobiDB-lite"/>
    </source>
</evidence>
<evidence type="ECO:0000313" key="2">
    <source>
        <dbReference type="EMBL" id="KAF1797220.1"/>
    </source>
</evidence>